<keyword evidence="7" id="KW-0539">Nucleus</keyword>
<keyword evidence="10" id="KW-1133">Transmembrane helix</keyword>
<dbReference type="SUPFAM" id="SSF57783">
    <property type="entry name" value="Zinc beta-ribbon"/>
    <property type="match status" value="2"/>
</dbReference>
<dbReference type="PROSITE" id="PS51133">
    <property type="entry name" value="ZF_TFIIS_2"/>
    <property type="match status" value="1"/>
</dbReference>
<accession>A0A834VG55</accession>
<dbReference type="GO" id="GO:0008270">
    <property type="term" value="F:zinc ion binding"/>
    <property type="evidence" value="ECO:0007669"/>
    <property type="project" value="UniProtKB-KW"/>
</dbReference>
<dbReference type="Gene3D" id="2.20.25.10">
    <property type="match status" value="2"/>
</dbReference>
<evidence type="ECO:0000256" key="9">
    <source>
        <dbReference type="RuleBase" id="RU003474"/>
    </source>
</evidence>
<gene>
    <name evidence="12" type="ORF">SSS_1382</name>
</gene>
<evidence type="ECO:0000313" key="12">
    <source>
        <dbReference type="EMBL" id="KAF7495676.1"/>
    </source>
</evidence>
<name>A0A834VG55_SARSC</name>
<dbReference type="GO" id="GO:0005665">
    <property type="term" value="C:RNA polymerase II, core complex"/>
    <property type="evidence" value="ECO:0007669"/>
    <property type="project" value="TreeGrafter"/>
</dbReference>
<evidence type="ECO:0000313" key="13">
    <source>
        <dbReference type="EnsemblMetazoa" id="KAF7495676.1"/>
    </source>
</evidence>
<evidence type="ECO:0000256" key="10">
    <source>
        <dbReference type="SAM" id="Phobius"/>
    </source>
</evidence>
<dbReference type="InterPro" id="IPR001222">
    <property type="entry name" value="Znf_TFIIS"/>
</dbReference>
<keyword evidence="3 9" id="KW-0479">Metal-binding</keyword>
<dbReference type="Proteomes" id="UP000070412">
    <property type="component" value="Unassembled WGS sequence"/>
</dbReference>
<reference evidence="12" key="2">
    <citation type="submission" date="2020-01" db="EMBL/GenBank/DDBJ databases">
        <authorList>
            <person name="Korhonen P.K.K."/>
            <person name="Guangxu M.G."/>
            <person name="Wang T.W."/>
            <person name="Stroehlein A.J.S."/>
            <person name="Young N.D."/>
            <person name="Ang C.-S.A."/>
            <person name="Fernando D.W.F."/>
            <person name="Lu H.L."/>
            <person name="Taylor S.T."/>
            <person name="Ehtesham M.E.M."/>
            <person name="Najaraj S.H.N."/>
            <person name="Harsha G.H.G."/>
            <person name="Madugundu A.M."/>
            <person name="Renuse S.R."/>
            <person name="Holt D.H."/>
            <person name="Pandey A.P."/>
            <person name="Papenfuss A.P."/>
            <person name="Gasser R.B.G."/>
            <person name="Fischer K.F."/>
        </authorList>
    </citation>
    <scope>NUCLEOTIDE SEQUENCE</scope>
    <source>
        <strain evidence="12">SSS_KF_BRIS2020</strain>
    </source>
</reference>
<dbReference type="InterPro" id="IPR012164">
    <property type="entry name" value="Rpa12/Rpb9/Rpc10/TFS"/>
</dbReference>
<dbReference type="GO" id="GO:0003676">
    <property type="term" value="F:nucleic acid binding"/>
    <property type="evidence" value="ECO:0007669"/>
    <property type="project" value="InterPro"/>
</dbReference>
<dbReference type="Pfam" id="PF01096">
    <property type="entry name" value="Zn_ribbon_TFIIS"/>
    <property type="match status" value="1"/>
</dbReference>
<keyword evidence="2 9" id="KW-0240">DNA-directed RNA polymerase</keyword>
<dbReference type="GO" id="GO:0001193">
    <property type="term" value="P:maintenance of transcriptional fidelity during transcription elongation by RNA polymerase II"/>
    <property type="evidence" value="ECO:0007669"/>
    <property type="project" value="TreeGrafter"/>
</dbReference>
<keyword evidence="6 9" id="KW-0804">Transcription</keyword>
<feature type="domain" description="TFIIS-type" evidence="11">
    <location>
        <begin position="151"/>
        <end position="193"/>
    </location>
</feature>
<dbReference type="EnsemblMetazoa" id="SSS_1382s_mrna">
    <property type="protein sequence ID" value="KAF7495676.1"/>
    <property type="gene ID" value="SSS_1382"/>
</dbReference>
<dbReference type="GO" id="GO:0006283">
    <property type="term" value="P:transcription-coupled nucleotide-excision repair"/>
    <property type="evidence" value="ECO:0007669"/>
    <property type="project" value="TreeGrafter"/>
</dbReference>
<protein>
    <submittedName>
        <fullName evidence="12">DNA-directed RNA polymerase II subunit RPB9</fullName>
    </submittedName>
</protein>
<dbReference type="InterPro" id="IPR034012">
    <property type="entry name" value="Zn_ribbon_RPB9_C"/>
</dbReference>
<dbReference type="OrthoDB" id="282270at2759"/>
<dbReference type="InterPro" id="IPR001529">
    <property type="entry name" value="Zn_ribbon_RPB9"/>
</dbReference>
<evidence type="ECO:0000256" key="5">
    <source>
        <dbReference type="ARBA" id="ARBA00022833"/>
    </source>
</evidence>
<dbReference type="PANTHER" id="PTHR11239">
    <property type="entry name" value="DNA-DIRECTED RNA POLYMERASE"/>
    <property type="match status" value="1"/>
</dbReference>
<dbReference type="Pfam" id="PF02150">
    <property type="entry name" value="Zn_ribbon_RPB9"/>
    <property type="match status" value="1"/>
</dbReference>
<proteinExistence type="inferred from homology"/>
<dbReference type="GO" id="GO:0003899">
    <property type="term" value="F:DNA-directed RNA polymerase activity"/>
    <property type="evidence" value="ECO:0007669"/>
    <property type="project" value="InterPro"/>
</dbReference>
<dbReference type="FunFam" id="2.20.25.10:FF:000004">
    <property type="entry name" value="DNA-directed RNA polymerase subunit"/>
    <property type="match status" value="1"/>
</dbReference>
<dbReference type="InterPro" id="IPR019761">
    <property type="entry name" value="DNA-dir_RNA_pol-M_15_CS"/>
</dbReference>
<evidence type="ECO:0000256" key="2">
    <source>
        <dbReference type="ARBA" id="ARBA00022478"/>
    </source>
</evidence>
<reference evidence="14" key="1">
    <citation type="journal article" date="2020" name="PLoS Negl. Trop. Dis.">
        <title>High-quality nuclear genome for Sarcoptes scabiei-A critical resource for a neglected parasite.</title>
        <authorList>
            <person name="Korhonen P.K."/>
            <person name="Gasser R.B."/>
            <person name="Ma G."/>
            <person name="Wang T."/>
            <person name="Stroehlein A.J."/>
            <person name="Young N.D."/>
            <person name="Ang C.S."/>
            <person name="Fernando D.D."/>
            <person name="Lu H.C."/>
            <person name="Taylor S."/>
            <person name="Reynolds S.L."/>
            <person name="Mofiz E."/>
            <person name="Najaraj S.H."/>
            <person name="Gowda H."/>
            <person name="Madugundu A."/>
            <person name="Renuse S."/>
            <person name="Holt D."/>
            <person name="Pandey A."/>
            <person name="Papenfuss A.T."/>
            <person name="Fischer K."/>
        </authorList>
    </citation>
    <scope>NUCLEOTIDE SEQUENCE [LARGE SCALE GENOMIC DNA]</scope>
</reference>
<evidence type="ECO:0000256" key="4">
    <source>
        <dbReference type="ARBA" id="ARBA00022771"/>
    </source>
</evidence>
<evidence type="ECO:0000256" key="1">
    <source>
        <dbReference type="ARBA" id="ARBA00004604"/>
    </source>
</evidence>
<comment type="subcellular location">
    <subcellularLocation>
        <location evidence="1">Nucleus</location>
        <location evidence="1">Nucleolus</location>
    </subcellularLocation>
</comment>
<evidence type="ECO:0000256" key="8">
    <source>
        <dbReference type="PROSITE-ProRule" id="PRU00472"/>
    </source>
</evidence>
<dbReference type="PROSITE" id="PS01030">
    <property type="entry name" value="RNA_POL_M_15KD"/>
    <property type="match status" value="1"/>
</dbReference>
<feature type="transmembrane region" description="Helical" evidence="10">
    <location>
        <begin position="37"/>
        <end position="59"/>
    </location>
</feature>
<dbReference type="FunFam" id="2.20.25.10:FF:000009">
    <property type="entry name" value="DNA-directed RNA polymerase subunit"/>
    <property type="match status" value="1"/>
</dbReference>
<dbReference type="GO" id="GO:0006367">
    <property type="term" value="P:transcription initiation at RNA polymerase II promoter"/>
    <property type="evidence" value="ECO:0007669"/>
    <property type="project" value="TreeGrafter"/>
</dbReference>
<dbReference type="PANTHER" id="PTHR11239:SF1">
    <property type="entry name" value="DNA-DIRECTED RNA POLYMERASE II SUBUNIT RPB9"/>
    <property type="match status" value="1"/>
</dbReference>
<keyword evidence="5" id="KW-0862">Zinc</keyword>
<keyword evidence="10" id="KW-0812">Transmembrane</keyword>
<sequence>MNLFSWPQISTCSFIDRIVLDNLQKQSQYFWAENFPILFFFWFLFGFDPNTFYHHYLFFSPIIIRKMSMMDLHENTGPKFVGIKFCQECNNMLYPKEDKDNRILLYACRNCDFKQMAENSCVYVNRIMHEIDELSRIVSDVIHDPTLPRTKEHPCPNCGHKEAVFFQGQSRRAEDDMRLYYVCTEPKCTHKWTE</sequence>
<evidence type="ECO:0000256" key="6">
    <source>
        <dbReference type="ARBA" id="ARBA00023163"/>
    </source>
</evidence>
<dbReference type="SMART" id="SM00661">
    <property type="entry name" value="RPOL9"/>
    <property type="match status" value="1"/>
</dbReference>
<evidence type="ECO:0000259" key="11">
    <source>
        <dbReference type="PROSITE" id="PS51133"/>
    </source>
</evidence>
<comment type="similarity">
    <text evidence="9">Belongs to the archaeal rpoM/eukaryotic RPA12/RPB9/RPC11 RNA polymerase family.</text>
</comment>
<dbReference type="AlphaFoldDB" id="A0A834VG55"/>
<keyword evidence="14" id="KW-1185">Reference proteome</keyword>
<organism evidence="12">
    <name type="scientific">Sarcoptes scabiei</name>
    <name type="common">Itch mite</name>
    <name type="synonym">Acarus scabiei</name>
    <dbReference type="NCBI Taxonomy" id="52283"/>
    <lineage>
        <taxon>Eukaryota</taxon>
        <taxon>Metazoa</taxon>
        <taxon>Ecdysozoa</taxon>
        <taxon>Arthropoda</taxon>
        <taxon>Chelicerata</taxon>
        <taxon>Arachnida</taxon>
        <taxon>Acari</taxon>
        <taxon>Acariformes</taxon>
        <taxon>Sarcoptiformes</taxon>
        <taxon>Astigmata</taxon>
        <taxon>Psoroptidia</taxon>
        <taxon>Sarcoptoidea</taxon>
        <taxon>Sarcoptidae</taxon>
        <taxon>Sarcoptinae</taxon>
        <taxon>Sarcoptes</taxon>
    </lineage>
</organism>
<dbReference type="GO" id="GO:0005730">
    <property type="term" value="C:nucleolus"/>
    <property type="evidence" value="ECO:0007669"/>
    <property type="project" value="UniProtKB-SubCell"/>
</dbReference>
<keyword evidence="10" id="KW-0472">Membrane</keyword>
<dbReference type="SMART" id="SM00440">
    <property type="entry name" value="ZnF_C2C2"/>
    <property type="match status" value="1"/>
</dbReference>
<evidence type="ECO:0000313" key="14">
    <source>
        <dbReference type="Proteomes" id="UP000070412"/>
    </source>
</evidence>
<dbReference type="EMBL" id="WVUK01000046">
    <property type="protein sequence ID" value="KAF7495676.1"/>
    <property type="molecule type" value="Genomic_DNA"/>
</dbReference>
<evidence type="ECO:0000256" key="3">
    <source>
        <dbReference type="ARBA" id="ARBA00022723"/>
    </source>
</evidence>
<dbReference type="CDD" id="cd10508">
    <property type="entry name" value="Zn-ribbon_RPB9"/>
    <property type="match status" value="1"/>
</dbReference>
<keyword evidence="4 8" id="KW-0863">Zinc-finger</keyword>
<evidence type="ECO:0000256" key="7">
    <source>
        <dbReference type="ARBA" id="ARBA00023242"/>
    </source>
</evidence>
<reference evidence="13" key="3">
    <citation type="submission" date="2022-06" db="UniProtKB">
        <authorList>
            <consortium name="EnsemblMetazoa"/>
        </authorList>
    </citation>
    <scope>IDENTIFICATION</scope>
</reference>